<evidence type="ECO:0000313" key="2">
    <source>
        <dbReference type="EMBL" id="MYM20576.1"/>
    </source>
</evidence>
<dbReference type="Proteomes" id="UP000469215">
    <property type="component" value="Unassembled WGS sequence"/>
</dbReference>
<proteinExistence type="predicted"/>
<dbReference type="PROSITE" id="PS51819">
    <property type="entry name" value="VOC"/>
    <property type="match status" value="1"/>
</dbReference>
<dbReference type="InterPro" id="IPR029068">
    <property type="entry name" value="Glyas_Bleomycin-R_OHBP_Dase"/>
</dbReference>
<organism evidence="2 3">
    <name type="scientific">Brevibacterium rongguiense</name>
    <dbReference type="NCBI Taxonomy" id="2695267"/>
    <lineage>
        <taxon>Bacteria</taxon>
        <taxon>Bacillati</taxon>
        <taxon>Actinomycetota</taxon>
        <taxon>Actinomycetes</taxon>
        <taxon>Micrococcales</taxon>
        <taxon>Brevibacteriaceae</taxon>
        <taxon>Brevibacterium</taxon>
    </lineage>
</organism>
<dbReference type="RefSeq" id="WP_160953989.1">
    <property type="nucleotide sequence ID" value="NZ_WWEQ01000060.1"/>
</dbReference>
<protein>
    <recommendedName>
        <fullName evidence="1">VOC domain-containing protein</fullName>
    </recommendedName>
</protein>
<dbReference type="AlphaFoldDB" id="A0A6N9H9Z7"/>
<feature type="domain" description="VOC" evidence="1">
    <location>
        <begin position="15"/>
        <end position="49"/>
    </location>
</feature>
<evidence type="ECO:0000313" key="3">
    <source>
        <dbReference type="Proteomes" id="UP000469215"/>
    </source>
</evidence>
<evidence type="ECO:0000259" key="1">
    <source>
        <dbReference type="PROSITE" id="PS51819"/>
    </source>
</evidence>
<reference evidence="2 3" key="1">
    <citation type="submission" date="2020-01" db="EMBL/GenBank/DDBJ databases">
        <authorList>
            <person name="Deng T."/>
        </authorList>
    </citation>
    <scope>NUCLEOTIDE SEQUENCE [LARGE SCALE GENOMIC DNA]</scope>
    <source>
        <strain evidence="2 3">5221</strain>
    </source>
</reference>
<sequence>MSENRSRRNPITRPVFHHTTFATNRLDEMVAFYEAIAGLEPVFYGDEGA</sequence>
<accession>A0A6N9H9Z7</accession>
<dbReference type="Gene3D" id="3.10.180.10">
    <property type="entry name" value="2,3-Dihydroxybiphenyl 1,2-Dioxygenase, domain 1"/>
    <property type="match status" value="1"/>
</dbReference>
<name>A0A6N9H9Z7_9MICO</name>
<comment type="caution">
    <text evidence="2">The sequence shown here is derived from an EMBL/GenBank/DDBJ whole genome shotgun (WGS) entry which is preliminary data.</text>
</comment>
<keyword evidence="3" id="KW-1185">Reference proteome</keyword>
<dbReference type="SUPFAM" id="SSF54593">
    <property type="entry name" value="Glyoxalase/Bleomycin resistance protein/Dihydroxybiphenyl dioxygenase"/>
    <property type="match status" value="1"/>
</dbReference>
<gene>
    <name evidence="2" type="ORF">GSY69_11540</name>
</gene>
<dbReference type="InterPro" id="IPR037523">
    <property type="entry name" value="VOC_core"/>
</dbReference>
<dbReference type="EMBL" id="WWEQ01000060">
    <property type="protein sequence ID" value="MYM20576.1"/>
    <property type="molecule type" value="Genomic_DNA"/>
</dbReference>